<evidence type="ECO:0000313" key="3">
    <source>
        <dbReference type="Proteomes" id="UP000266723"/>
    </source>
</evidence>
<feature type="compositionally biased region" description="Polar residues" evidence="1">
    <location>
        <begin position="1"/>
        <end position="11"/>
    </location>
</feature>
<feature type="region of interest" description="Disordered" evidence="1">
    <location>
        <begin position="1"/>
        <end position="58"/>
    </location>
</feature>
<organism evidence="2 3">
    <name type="scientific">Brassica cretica</name>
    <name type="common">Mustard</name>
    <dbReference type="NCBI Taxonomy" id="69181"/>
    <lineage>
        <taxon>Eukaryota</taxon>
        <taxon>Viridiplantae</taxon>
        <taxon>Streptophyta</taxon>
        <taxon>Embryophyta</taxon>
        <taxon>Tracheophyta</taxon>
        <taxon>Spermatophyta</taxon>
        <taxon>Magnoliopsida</taxon>
        <taxon>eudicotyledons</taxon>
        <taxon>Gunneridae</taxon>
        <taxon>Pentapetalae</taxon>
        <taxon>rosids</taxon>
        <taxon>malvids</taxon>
        <taxon>Brassicales</taxon>
        <taxon>Brassicaceae</taxon>
        <taxon>Brassiceae</taxon>
        <taxon>Brassica</taxon>
    </lineage>
</organism>
<dbReference type="EMBL" id="QGKV02000299">
    <property type="protein sequence ID" value="KAF3591335.1"/>
    <property type="molecule type" value="Genomic_DNA"/>
</dbReference>
<evidence type="ECO:0000256" key="1">
    <source>
        <dbReference type="SAM" id="MobiDB-lite"/>
    </source>
</evidence>
<feature type="compositionally biased region" description="Basic and acidic residues" evidence="1">
    <location>
        <begin position="33"/>
        <end position="46"/>
    </location>
</feature>
<proteinExistence type="predicted"/>
<sequence length="58" mass="6108">MTLVSSSSTVARGSMERMTLATGRYGSSSKGRGSREGAMREGHFISHIDLSANSVSKS</sequence>
<protein>
    <submittedName>
        <fullName evidence="2">Uncharacterized protein</fullName>
    </submittedName>
</protein>
<comment type="caution">
    <text evidence="2">The sequence shown here is derived from an EMBL/GenBank/DDBJ whole genome shotgun (WGS) entry which is preliminary data.</text>
</comment>
<gene>
    <name evidence="2" type="ORF">DY000_02026566</name>
</gene>
<keyword evidence="3" id="KW-1185">Reference proteome</keyword>
<name>A0ABQ7E3V1_BRACR</name>
<evidence type="ECO:0000313" key="2">
    <source>
        <dbReference type="EMBL" id="KAF3591335.1"/>
    </source>
</evidence>
<reference evidence="2 3" key="1">
    <citation type="journal article" date="2020" name="BMC Genomics">
        <title>Intraspecific diversification of the crop wild relative Brassica cretica Lam. using demographic model selection.</title>
        <authorList>
            <person name="Kioukis A."/>
            <person name="Michalopoulou V.A."/>
            <person name="Briers L."/>
            <person name="Pirintsos S."/>
            <person name="Studholme D.J."/>
            <person name="Pavlidis P."/>
            <person name="Sarris P.F."/>
        </authorList>
    </citation>
    <scope>NUCLEOTIDE SEQUENCE [LARGE SCALE GENOMIC DNA]</scope>
    <source>
        <strain evidence="3">cv. PFS-1207/04</strain>
    </source>
</reference>
<dbReference type="Proteomes" id="UP000266723">
    <property type="component" value="Unassembled WGS sequence"/>
</dbReference>
<accession>A0ABQ7E3V1</accession>